<evidence type="ECO:0000256" key="3">
    <source>
        <dbReference type="ARBA" id="ARBA00038412"/>
    </source>
</evidence>
<comment type="similarity">
    <text evidence="3">Belongs to the HNH nuclease family.</text>
</comment>
<keyword evidence="7" id="KW-1185">Reference proteome</keyword>
<dbReference type="GO" id="GO:0004519">
    <property type="term" value="F:endonuclease activity"/>
    <property type="evidence" value="ECO:0007669"/>
    <property type="project" value="InterPro"/>
</dbReference>
<dbReference type="Pfam" id="PF01844">
    <property type="entry name" value="HNH"/>
    <property type="match status" value="1"/>
</dbReference>
<comment type="caution">
    <text evidence="6">The sequence shown here is derived from an EMBL/GenBank/DDBJ whole genome shotgun (WGS) entry which is preliminary data.</text>
</comment>
<evidence type="ECO:0000256" key="4">
    <source>
        <dbReference type="ARBA" id="ARBA00040194"/>
    </source>
</evidence>
<sequence length="276" mass="32312">MGGYFYVNWRATIVQTKLVFINGHRKLVPLDYRPRQDSDRAYNRHRTQTNGKYVAFYRSAQWLHLRQQILERDNGICQRCGMEATLVDHVVPSEDDWDDRLNADNLQSLCKDCHYYKTRRETAKRKKGVKRSMRINVIAGYPASGKTTYVAHHCGSHDLIFDYDAIMHALTGLPEHIKNIDVHDYVTLIRELILRKLKAEQTFDNVWIITTFPDEKLDSLLVSRDLHHLMLNTSKEVCIERLNKQHRNVPELVKVMSRIDEQKSEGKFSGFEIIAQ</sequence>
<evidence type="ECO:0000256" key="1">
    <source>
        <dbReference type="ARBA" id="ARBA00022722"/>
    </source>
</evidence>
<dbReference type="Gene3D" id="3.40.50.300">
    <property type="entry name" value="P-loop containing nucleotide triphosphate hydrolases"/>
    <property type="match status" value="1"/>
</dbReference>
<dbReference type="CDD" id="cd00085">
    <property type="entry name" value="HNHc"/>
    <property type="match status" value="1"/>
</dbReference>
<dbReference type="Gene3D" id="1.10.30.50">
    <property type="match status" value="1"/>
</dbReference>
<dbReference type="AlphaFoldDB" id="A0A0R1ZIT2"/>
<dbReference type="InterPro" id="IPR003615">
    <property type="entry name" value="HNH_nuc"/>
</dbReference>
<evidence type="ECO:0000313" key="6">
    <source>
        <dbReference type="EMBL" id="KRM54807.1"/>
    </source>
</evidence>
<dbReference type="PANTHER" id="PTHR41286:SF1">
    <property type="entry name" value="HNH NUCLEASE YAJD-RELATED"/>
    <property type="match status" value="1"/>
</dbReference>
<evidence type="ECO:0000256" key="2">
    <source>
        <dbReference type="ARBA" id="ARBA00022801"/>
    </source>
</evidence>
<keyword evidence="2" id="KW-0378">Hydrolase</keyword>
<dbReference type="InterPro" id="IPR027417">
    <property type="entry name" value="P-loop_NTPase"/>
</dbReference>
<dbReference type="Proteomes" id="UP000051679">
    <property type="component" value="Unassembled WGS sequence"/>
</dbReference>
<keyword evidence="1" id="KW-0540">Nuclease</keyword>
<dbReference type="EMBL" id="AYYO01000044">
    <property type="protein sequence ID" value="KRM54807.1"/>
    <property type="molecule type" value="Genomic_DNA"/>
</dbReference>
<protein>
    <recommendedName>
        <fullName evidence="4">Putative HNH nuclease YajD</fullName>
    </recommendedName>
</protein>
<proteinExistence type="inferred from homology"/>
<dbReference type="STRING" id="1291052.FC18_GL002224"/>
<name>A0A0R1ZIT2_9LACO</name>
<dbReference type="InterPro" id="IPR002711">
    <property type="entry name" value="HNH"/>
</dbReference>
<dbReference type="GO" id="GO:0016787">
    <property type="term" value="F:hydrolase activity"/>
    <property type="evidence" value="ECO:0007669"/>
    <property type="project" value="UniProtKB-KW"/>
</dbReference>
<feature type="domain" description="HNH nuclease" evidence="5">
    <location>
        <begin position="64"/>
        <end position="115"/>
    </location>
</feature>
<dbReference type="GO" id="GO:0005829">
    <property type="term" value="C:cytosol"/>
    <property type="evidence" value="ECO:0007669"/>
    <property type="project" value="TreeGrafter"/>
</dbReference>
<organism evidence="6 7">
    <name type="scientific">Lacticaseibacillus sharpeae JCM 1186 = DSM 20505</name>
    <dbReference type="NCBI Taxonomy" id="1291052"/>
    <lineage>
        <taxon>Bacteria</taxon>
        <taxon>Bacillati</taxon>
        <taxon>Bacillota</taxon>
        <taxon>Bacilli</taxon>
        <taxon>Lactobacillales</taxon>
        <taxon>Lactobacillaceae</taxon>
        <taxon>Lacticaseibacillus</taxon>
    </lineage>
</organism>
<dbReference type="SMART" id="SM00507">
    <property type="entry name" value="HNHc"/>
    <property type="match status" value="1"/>
</dbReference>
<gene>
    <name evidence="6" type="ORF">FC18_GL002224</name>
</gene>
<dbReference type="PATRIC" id="fig|1291052.5.peg.2291"/>
<dbReference type="GO" id="GO:0008270">
    <property type="term" value="F:zinc ion binding"/>
    <property type="evidence" value="ECO:0007669"/>
    <property type="project" value="InterPro"/>
</dbReference>
<reference evidence="6 7" key="1">
    <citation type="journal article" date="2015" name="Genome Announc.">
        <title>Expanding the biotechnology potential of lactobacilli through comparative genomics of 213 strains and associated genera.</title>
        <authorList>
            <person name="Sun Z."/>
            <person name="Harris H.M."/>
            <person name="McCann A."/>
            <person name="Guo C."/>
            <person name="Argimon S."/>
            <person name="Zhang W."/>
            <person name="Yang X."/>
            <person name="Jeffery I.B."/>
            <person name="Cooney J.C."/>
            <person name="Kagawa T.F."/>
            <person name="Liu W."/>
            <person name="Song Y."/>
            <person name="Salvetti E."/>
            <person name="Wrobel A."/>
            <person name="Rasinkangas P."/>
            <person name="Parkhill J."/>
            <person name="Rea M.C."/>
            <person name="O'Sullivan O."/>
            <person name="Ritari J."/>
            <person name="Douillard F.P."/>
            <person name="Paul Ross R."/>
            <person name="Yang R."/>
            <person name="Briner A.E."/>
            <person name="Felis G.E."/>
            <person name="de Vos W.M."/>
            <person name="Barrangou R."/>
            <person name="Klaenhammer T.R."/>
            <person name="Caufield P.W."/>
            <person name="Cui Y."/>
            <person name="Zhang H."/>
            <person name="O'Toole P.W."/>
        </authorList>
    </citation>
    <scope>NUCLEOTIDE SEQUENCE [LARGE SCALE GENOMIC DNA]</scope>
    <source>
        <strain evidence="6 7">DSM 20505</strain>
    </source>
</reference>
<evidence type="ECO:0000313" key="7">
    <source>
        <dbReference type="Proteomes" id="UP000051679"/>
    </source>
</evidence>
<accession>A0A0R1ZIT2</accession>
<dbReference type="PANTHER" id="PTHR41286">
    <property type="entry name" value="HNH NUCLEASE YAJD-RELATED"/>
    <property type="match status" value="1"/>
</dbReference>
<evidence type="ECO:0000259" key="5">
    <source>
        <dbReference type="SMART" id="SM00507"/>
    </source>
</evidence>
<dbReference type="GO" id="GO:0003676">
    <property type="term" value="F:nucleic acid binding"/>
    <property type="evidence" value="ECO:0007669"/>
    <property type="project" value="InterPro"/>
</dbReference>
<dbReference type="SUPFAM" id="SSF52540">
    <property type="entry name" value="P-loop containing nucleoside triphosphate hydrolases"/>
    <property type="match status" value="1"/>
</dbReference>